<protein>
    <submittedName>
        <fullName evidence="2">Uncharacterized protein</fullName>
    </submittedName>
</protein>
<feature type="compositionally biased region" description="Basic and acidic residues" evidence="1">
    <location>
        <begin position="23"/>
        <end position="40"/>
    </location>
</feature>
<keyword evidence="3" id="KW-1185">Reference proteome</keyword>
<organism evidence="2 3">
    <name type="scientific">Eumeta variegata</name>
    <name type="common">Bagworm moth</name>
    <name type="synonym">Eumeta japonica</name>
    <dbReference type="NCBI Taxonomy" id="151549"/>
    <lineage>
        <taxon>Eukaryota</taxon>
        <taxon>Metazoa</taxon>
        <taxon>Ecdysozoa</taxon>
        <taxon>Arthropoda</taxon>
        <taxon>Hexapoda</taxon>
        <taxon>Insecta</taxon>
        <taxon>Pterygota</taxon>
        <taxon>Neoptera</taxon>
        <taxon>Endopterygota</taxon>
        <taxon>Lepidoptera</taxon>
        <taxon>Glossata</taxon>
        <taxon>Ditrysia</taxon>
        <taxon>Tineoidea</taxon>
        <taxon>Psychidae</taxon>
        <taxon>Oiketicinae</taxon>
        <taxon>Eumeta</taxon>
    </lineage>
</organism>
<sequence>METIPGTSDVVGESHASTSEVGSAHREFEDHGADNLENFDRPVPSVPMEVYYEKMLKLQNNQIERLIQALKQPLRATTRRLICQNSIRTEAIWKRKHGAIPWLCVWRRNLFQGVV</sequence>
<comment type="caution">
    <text evidence="2">The sequence shown here is derived from an EMBL/GenBank/DDBJ whole genome shotgun (WGS) entry which is preliminary data.</text>
</comment>
<dbReference type="EMBL" id="BGZK01001769">
    <property type="protein sequence ID" value="GBP85926.1"/>
    <property type="molecule type" value="Genomic_DNA"/>
</dbReference>
<gene>
    <name evidence="2" type="ORF">EVAR_65609_1</name>
</gene>
<evidence type="ECO:0000256" key="1">
    <source>
        <dbReference type="SAM" id="MobiDB-lite"/>
    </source>
</evidence>
<dbReference type="AlphaFoldDB" id="A0A4C1ZBH6"/>
<accession>A0A4C1ZBH6</accession>
<feature type="region of interest" description="Disordered" evidence="1">
    <location>
        <begin position="1"/>
        <end position="41"/>
    </location>
</feature>
<reference evidence="2 3" key="1">
    <citation type="journal article" date="2019" name="Commun. Biol.">
        <title>The bagworm genome reveals a unique fibroin gene that provides high tensile strength.</title>
        <authorList>
            <person name="Kono N."/>
            <person name="Nakamura H."/>
            <person name="Ohtoshi R."/>
            <person name="Tomita M."/>
            <person name="Numata K."/>
            <person name="Arakawa K."/>
        </authorList>
    </citation>
    <scope>NUCLEOTIDE SEQUENCE [LARGE SCALE GENOMIC DNA]</scope>
</reference>
<dbReference type="Proteomes" id="UP000299102">
    <property type="component" value="Unassembled WGS sequence"/>
</dbReference>
<evidence type="ECO:0000313" key="3">
    <source>
        <dbReference type="Proteomes" id="UP000299102"/>
    </source>
</evidence>
<proteinExistence type="predicted"/>
<evidence type="ECO:0000313" key="2">
    <source>
        <dbReference type="EMBL" id="GBP85926.1"/>
    </source>
</evidence>
<name>A0A4C1ZBH6_EUMVA</name>